<feature type="compositionally biased region" description="Basic and acidic residues" evidence="1">
    <location>
        <begin position="1"/>
        <end position="15"/>
    </location>
</feature>
<dbReference type="Proteomes" id="UP000515743">
    <property type="component" value="Chromosome"/>
</dbReference>
<reference evidence="2 3" key="1">
    <citation type="submission" date="2020-07" db="EMBL/GenBank/DDBJ databases">
        <title>Complete genome and description of Corynebacterium incognita strain Marseille-Q3630 sp. nov.</title>
        <authorList>
            <person name="Boxberger M."/>
        </authorList>
    </citation>
    <scope>NUCLEOTIDE SEQUENCE [LARGE SCALE GENOMIC DNA]</scope>
    <source>
        <strain evidence="2 3">Marseille-Q3630</strain>
    </source>
</reference>
<keyword evidence="3" id="KW-1185">Reference proteome</keyword>
<dbReference type="KEGG" id="cik:H0194_01155"/>
<proteinExistence type="predicted"/>
<evidence type="ECO:0000256" key="1">
    <source>
        <dbReference type="SAM" id="MobiDB-lite"/>
    </source>
</evidence>
<accession>A0A7G7CQ32</accession>
<dbReference type="RefSeq" id="WP_185176072.1">
    <property type="nucleotide sequence ID" value="NZ_CP059404.1"/>
</dbReference>
<name>A0A7G7CQ32_9CORY</name>
<feature type="region of interest" description="Disordered" evidence="1">
    <location>
        <begin position="1"/>
        <end position="22"/>
    </location>
</feature>
<protein>
    <submittedName>
        <fullName evidence="2">DUF4192 domain-containing protein</fullName>
    </submittedName>
</protein>
<dbReference type="Pfam" id="PF13830">
    <property type="entry name" value="DUF4192"/>
    <property type="match status" value="1"/>
</dbReference>
<dbReference type="AlphaFoldDB" id="A0A7G7CQ32"/>
<evidence type="ECO:0000313" key="3">
    <source>
        <dbReference type="Proteomes" id="UP000515743"/>
    </source>
</evidence>
<dbReference type="InterPro" id="IPR025447">
    <property type="entry name" value="DUF4192"/>
</dbReference>
<organism evidence="2 3">
    <name type="scientific">Corynebacterium incognita</name>
    <dbReference type="NCBI Taxonomy" id="2754725"/>
    <lineage>
        <taxon>Bacteria</taxon>
        <taxon>Bacillati</taxon>
        <taxon>Actinomycetota</taxon>
        <taxon>Actinomycetes</taxon>
        <taxon>Mycobacteriales</taxon>
        <taxon>Corynebacteriaceae</taxon>
        <taxon>Corynebacterium</taxon>
    </lineage>
</organism>
<dbReference type="EMBL" id="CP059404">
    <property type="protein sequence ID" value="QNE89698.1"/>
    <property type="molecule type" value="Genomic_DNA"/>
</dbReference>
<gene>
    <name evidence="2" type="ORF">H0194_01155</name>
</gene>
<evidence type="ECO:0000313" key="2">
    <source>
        <dbReference type="EMBL" id="QNE89698.1"/>
    </source>
</evidence>
<sequence>MTHLHTDHWNDDHPKSLNHQSVPLSDNAMHTLTTPGQLIANIPGTLGFFPTESLVLIGASAEHCDDCDGDDAVVLAEHGPILRVDIGDLRGYTEAQRILSTLHCTVVFAVIISKAPQRVIDELAEVLYQSGAPGSVCGAHSLVIDACWHVPDIAEGELYEQWFGPRVANHGQLHDGWWSAVGRVPALETTPSFEALKEAGSIPASSREAYINQFRDSNRFLGEEECARLHEQAMRIGADLGNEGFLAIVSPEGTEKYDLHDIVCDSALVCAEIAQEHAAALAGDFMDRASVVDALLADEELLFTIGMWLAHVRSRDVALAQFLAAPDAAALIMEAVVATFKGDIRANALVILGVCSTLAGHPNRFNAALNLATNAYPHHTLSRWVMEYYQIAGFDSVARLLKRGSEDSLTTYMEELGWT</sequence>